<keyword evidence="1" id="KW-1133">Transmembrane helix</keyword>
<dbReference type="EMBL" id="JABVCQ010000007">
    <property type="protein sequence ID" value="MBB1125554.1"/>
    <property type="molecule type" value="Genomic_DNA"/>
</dbReference>
<evidence type="ECO:0000256" key="1">
    <source>
        <dbReference type="SAM" id="Phobius"/>
    </source>
</evidence>
<keyword evidence="3" id="KW-1185">Reference proteome</keyword>
<dbReference type="AlphaFoldDB" id="A0A839H9M9"/>
<feature type="transmembrane region" description="Helical" evidence="1">
    <location>
        <begin position="123"/>
        <end position="141"/>
    </location>
</feature>
<evidence type="ECO:0000313" key="3">
    <source>
        <dbReference type="Proteomes" id="UP000548632"/>
    </source>
</evidence>
<evidence type="ECO:0000313" key="2">
    <source>
        <dbReference type="EMBL" id="MBB1125554.1"/>
    </source>
</evidence>
<keyword evidence="1" id="KW-0812">Transmembrane</keyword>
<feature type="transmembrane region" description="Helical" evidence="1">
    <location>
        <begin position="147"/>
        <end position="164"/>
    </location>
</feature>
<dbReference type="RefSeq" id="WP_182583016.1">
    <property type="nucleotide sequence ID" value="NZ_JABVCQ010000007.1"/>
</dbReference>
<protein>
    <submittedName>
        <fullName evidence="2">Uncharacterized protein</fullName>
    </submittedName>
</protein>
<keyword evidence="1" id="KW-0472">Membrane</keyword>
<name>A0A839H9M9_9GAMM</name>
<accession>A0A839H9M9</accession>
<comment type="caution">
    <text evidence="2">The sequence shown here is derived from an EMBL/GenBank/DDBJ whole genome shotgun (WGS) entry which is preliminary data.</text>
</comment>
<dbReference type="Proteomes" id="UP000548632">
    <property type="component" value="Unassembled WGS sequence"/>
</dbReference>
<reference evidence="2 3" key="1">
    <citation type="journal article" date="2020" name="Arch. Microbiol.">
        <title>The genome sequence of the giant phototrophic gammaproteobacterium Thiospirillum jenense gives insight into its physiological properties and phylogenetic relationships.</title>
        <authorList>
            <person name="Imhoff J.F."/>
            <person name="Meyer T.E."/>
            <person name="Kyndt J.A."/>
        </authorList>
    </citation>
    <scope>NUCLEOTIDE SEQUENCE [LARGE SCALE GENOMIC DNA]</scope>
    <source>
        <strain evidence="2 3">DSM 216</strain>
    </source>
</reference>
<sequence>MNKQDDLSADWKAVINRHSNDIDKAHERVRNVASEMEICKTRLSGIDTRIATVEARIHEQREILASVNEHVMVLKSTQDALMMTVLQASDITTTTNKLIQEHVNDESIAFSKQTKRLESVSRYLILVFSSIASLVVVLGAIHQHMTGSNLFASLGGFFVGLIGSN</sequence>
<organism evidence="2 3">
    <name type="scientific">Thiospirillum jenense</name>
    <dbReference type="NCBI Taxonomy" id="1653858"/>
    <lineage>
        <taxon>Bacteria</taxon>
        <taxon>Pseudomonadati</taxon>
        <taxon>Pseudomonadota</taxon>
        <taxon>Gammaproteobacteria</taxon>
        <taxon>Chromatiales</taxon>
        <taxon>Chromatiaceae</taxon>
        <taxon>Thiospirillum</taxon>
    </lineage>
</organism>
<proteinExistence type="predicted"/>
<gene>
    <name evidence="2" type="ORF">HUK38_04820</name>
</gene>